<name>A0ABS6N5H7_9RHOB</name>
<dbReference type="EMBL" id="JAHRWL010000001">
    <property type="protein sequence ID" value="MBV2359264.1"/>
    <property type="molecule type" value="Genomic_DNA"/>
</dbReference>
<keyword evidence="3" id="KW-1185">Reference proteome</keyword>
<accession>A0ABS6N5H7</accession>
<sequence length="136" mass="14996">MKLTLHHINLSTENVARMDAFYRDVLGLKTETDGLPVLEKGKGYSADVAFVTDGAIQMHLAGRDVLAGFKTGQIVNPVSRGHIAYRTDDLDAFKAHLDAQGVPYSDWGHTAVQGWQQIFFYDPDGNVIEVHEVAPD</sequence>
<proteinExistence type="predicted"/>
<comment type="caution">
    <text evidence="2">The sequence shown here is derived from an EMBL/GenBank/DDBJ whole genome shotgun (WGS) entry which is preliminary data.</text>
</comment>
<organism evidence="2 3">
    <name type="scientific">Thalassococcus arenae</name>
    <dbReference type="NCBI Taxonomy" id="2851652"/>
    <lineage>
        <taxon>Bacteria</taxon>
        <taxon>Pseudomonadati</taxon>
        <taxon>Pseudomonadota</taxon>
        <taxon>Alphaproteobacteria</taxon>
        <taxon>Rhodobacterales</taxon>
        <taxon>Roseobacteraceae</taxon>
        <taxon>Thalassococcus</taxon>
    </lineage>
</organism>
<dbReference type="InterPro" id="IPR004360">
    <property type="entry name" value="Glyas_Fos-R_dOase_dom"/>
</dbReference>
<protein>
    <submittedName>
        <fullName evidence="2">VOC family protein</fullName>
    </submittedName>
</protein>
<dbReference type="InterPro" id="IPR037523">
    <property type="entry name" value="VOC_core"/>
</dbReference>
<dbReference type="Proteomes" id="UP001166293">
    <property type="component" value="Unassembled WGS sequence"/>
</dbReference>
<dbReference type="PROSITE" id="PS51819">
    <property type="entry name" value="VOC"/>
    <property type="match status" value="1"/>
</dbReference>
<dbReference type="PANTHER" id="PTHR21366:SF14">
    <property type="entry name" value="GLYOXALASE DOMAIN-CONTAINING PROTEIN 5"/>
    <property type="match status" value="1"/>
</dbReference>
<dbReference type="RefSeq" id="WP_217777086.1">
    <property type="nucleotide sequence ID" value="NZ_JAHRWL010000001.1"/>
</dbReference>
<evidence type="ECO:0000313" key="2">
    <source>
        <dbReference type="EMBL" id="MBV2359264.1"/>
    </source>
</evidence>
<evidence type="ECO:0000313" key="3">
    <source>
        <dbReference type="Proteomes" id="UP001166293"/>
    </source>
</evidence>
<dbReference type="PANTHER" id="PTHR21366">
    <property type="entry name" value="GLYOXALASE FAMILY PROTEIN"/>
    <property type="match status" value="1"/>
</dbReference>
<dbReference type="InterPro" id="IPR050383">
    <property type="entry name" value="GlyoxalaseI/FosfomycinResist"/>
</dbReference>
<gene>
    <name evidence="2" type="ORF">KUH32_05740</name>
</gene>
<reference evidence="2" key="1">
    <citation type="submission" date="2021-06" db="EMBL/GenBank/DDBJ databases">
        <title>Thalassococcus sp. CAU 1522 isolated from sea sand, Republic of Korea.</title>
        <authorList>
            <person name="Kim W."/>
        </authorList>
    </citation>
    <scope>NUCLEOTIDE SEQUENCE</scope>
    <source>
        <strain evidence="2">CAU 1522</strain>
    </source>
</reference>
<evidence type="ECO:0000259" key="1">
    <source>
        <dbReference type="PROSITE" id="PS51819"/>
    </source>
</evidence>
<dbReference type="Pfam" id="PF00903">
    <property type="entry name" value="Glyoxalase"/>
    <property type="match status" value="1"/>
</dbReference>
<feature type="domain" description="VOC" evidence="1">
    <location>
        <begin position="4"/>
        <end position="133"/>
    </location>
</feature>